<proteinExistence type="predicted"/>
<protein>
    <recommendedName>
        <fullName evidence="4">Carboxypeptidase regulatory-like domain-containing protein</fullName>
    </recommendedName>
</protein>
<feature type="transmembrane region" description="Helical" evidence="1">
    <location>
        <begin position="37"/>
        <end position="57"/>
    </location>
</feature>
<keyword evidence="1" id="KW-0472">Membrane</keyword>
<reference evidence="3" key="1">
    <citation type="submission" date="2018-02" db="EMBL/GenBank/DDBJ databases">
        <authorList>
            <person name="Hausmann B."/>
        </authorList>
    </citation>
    <scope>NUCLEOTIDE SEQUENCE [LARGE SCALE GENOMIC DNA]</scope>
    <source>
        <strain evidence="3">Peat soil MAG SbA5</strain>
    </source>
</reference>
<gene>
    <name evidence="2" type="ORF">SBA5_310010</name>
</gene>
<name>A0A2N9LF16_9BACT</name>
<organism evidence="2 3">
    <name type="scientific">Candidatus Sulfuritelmatomonas gaucii</name>
    <dbReference type="NCBI Taxonomy" id="2043161"/>
    <lineage>
        <taxon>Bacteria</taxon>
        <taxon>Pseudomonadati</taxon>
        <taxon>Acidobacteriota</taxon>
        <taxon>Terriglobia</taxon>
        <taxon>Terriglobales</taxon>
        <taxon>Acidobacteriaceae</taxon>
        <taxon>Candidatus Sulfuritelmatomonas</taxon>
    </lineage>
</organism>
<evidence type="ECO:0000313" key="2">
    <source>
        <dbReference type="EMBL" id="SPE21615.1"/>
    </source>
</evidence>
<accession>A0A2N9LF16</accession>
<evidence type="ECO:0000313" key="3">
    <source>
        <dbReference type="Proteomes" id="UP000239735"/>
    </source>
</evidence>
<dbReference type="InterPro" id="IPR008969">
    <property type="entry name" value="CarboxyPept-like_regulatory"/>
</dbReference>
<evidence type="ECO:0008006" key="4">
    <source>
        <dbReference type="Google" id="ProtNLM"/>
    </source>
</evidence>
<dbReference type="EMBL" id="OKRB01000088">
    <property type="protein sequence ID" value="SPE21615.1"/>
    <property type="molecule type" value="Genomic_DNA"/>
</dbReference>
<dbReference type="Gene3D" id="2.60.40.1120">
    <property type="entry name" value="Carboxypeptidase-like, regulatory domain"/>
    <property type="match status" value="1"/>
</dbReference>
<sequence>MPRPAGRENPAVSAGATYGRNARDAARLQSVSMKCSSYLAGLAVLIMFGAAPAFGAVSASVSGVVRDSAGVPQIGAEVQLLRPDLTIVASVYTDSAGRFLIKALTPGRYSLKAMGPSFLPSLRENVRVHSVTVVNLTLNTLYEVLQWLPAQPRMRNSQSDDWKWTLYSAENRPLLRMLEDGPLIVVSEGPGTQPKLKARLMATGQAGTFGESGERFSATVEDTPAGSKELLARVDFAPGTNGNMESMLGFRQDLGFAGSVQSVAAVSVEPQVVGSGDRGLDEAVIESSETMHLGEAVEADIGSTAVLGRLAGPASSTATAMLPFANIAWRSGLTTVHYRMASMIQPKAPDQSEARVWQPAMAERNGALTIEHGVHQEIGWERQTDASGMAVLVYADNLRNPVMEALDQFAAGDSAATASVLFDQASNLIRAAGPSFSSRGVQASVEHRFAGENRLRASYSSGSALVMPALPHPASLAEVLASAHPHRAETYAISLSGTIEGTKTRWQASYTWQPEDTITAVAPFSQDASEPFLNVHLSQPIHVSRDGAGGLEALIDIRNLLAEGYRPYILSDGSLLLFAQDQRGVRAGLAFTF</sequence>
<dbReference type="SUPFAM" id="SSF49464">
    <property type="entry name" value="Carboxypeptidase regulatory domain-like"/>
    <property type="match status" value="1"/>
</dbReference>
<dbReference type="Proteomes" id="UP000239735">
    <property type="component" value="Unassembled WGS sequence"/>
</dbReference>
<keyword evidence="1" id="KW-0812">Transmembrane</keyword>
<keyword evidence="1" id="KW-1133">Transmembrane helix</keyword>
<dbReference type="AlphaFoldDB" id="A0A2N9LF16"/>
<dbReference type="Pfam" id="PF13620">
    <property type="entry name" value="CarboxypepD_reg"/>
    <property type="match status" value="1"/>
</dbReference>
<evidence type="ECO:0000256" key="1">
    <source>
        <dbReference type="SAM" id="Phobius"/>
    </source>
</evidence>